<accession>A0ACC2NZE2</accession>
<dbReference type="EMBL" id="CM056742">
    <property type="protein sequence ID" value="KAJ8676550.1"/>
    <property type="molecule type" value="Genomic_DNA"/>
</dbReference>
<proteinExistence type="predicted"/>
<comment type="caution">
    <text evidence="1">The sequence shown here is derived from an EMBL/GenBank/DDBJ whole genome shotgun (WGS) entry which is preliminary data.</text>
</comment>
<keyword evidence="2" id="KW-1185">Reference proteome</keyword>
<organism evidence="1 2">
    <name type="scientific">Eretmocerus hayati</name>
    <dbReference type="NCBI Taxonomy" id="131215"/>
    <lineage>
        <taxon>Eukaryota</taxon>
        <taxon>Metazoa</taxon>
        <taxon>Ecdysozoa</taxon>
        <taxon>Arthropoda</taxon>
        <taxon>Hexapoda</taxon>
        <taxon>Insecta</taxon>
        <taxon>Pterygota</taxon>
        <taxon>Neoptera</taxon>
        <taxon>Endopterygota</taxon>
        <taxon>Hymenoptera</taxon>
        <taxon>Apocrita</taxon>
        <taxon>Proctotrupomorpha</taxon>
        <taxon>Chalcidoidea</taxon>
        <taxon>Aphelinidae</taxon>
        <taxon>Aphelininae</taxon>
        <taxon>Eretmocerus</taxon>
    </lineage>
</organism>
<dbReference type="Proteomes" id="UP001239111">
    <property type="component" value="Chromosome 2"/>
</dbReference>
<gene>
    <name evidence="1" type="ORF">QAD02_012337</name>
</gene>
<reference evidence="1" key="1">
    <citation type="submission" date="2023-04" db="EMBL/GenBank/DDBJ databases">
        <title>A chromosome-level genome assembly of the parasitoid wasp Eretmocerus hayati.</title>
        <authorList>
            <person name="Zhong Y."/>
            <person name="Liu S."/>
            <person name="Liu Y."/>
        </authorList>
    </citation>
    <scope>NUCLEOTIDE SEQUENCE</scope>
    <source>
        <strain evidence="1">ZJU_SS_LIU_2023</strain>
    </source>
</reference>
<protein>
    <submittedName>
        <fullName evidence="1">Uncharacterized protein</fullName>
    </submittedName>
</protein>
<name>A0ACC2NZE2_9HYME</name>
<sequence>MRAVQHRRTSRQQQQQQHRRQGGACSSSAGASCCIRQPAASGNHLHPVTKSLYELSVAAVAKHFSNYKKYLNYLPENVLFDIYYQLYKDHKLCLLVVELSNLNTLSRMLKVTNRRIHLLQSFQALMDHGTQVGNELATNYSICCLSNQENFATHEKIINLGLRLGGFLSDAGWYLESEKVLTACRDLCTLGPQNPDSWCRTLDCCHKLLHAQATYCAFSGAAQTHELALMTIEKLKDAGYTHTNHAALYAEFGHLFFVRSEYDQAYKWSIEALKQLKPSLPGHIVINVLRQAAKSCVVKREFQKVGLLIKQAVYLAREIFDTDHPKYSDVLIDYGFYLLNSDRIINSVSVYKSALNIRKSIFGKNNLHVAMAHEDLAYALYVQEYSSGKFHLASHHVNKAIEIMEKLLPSEHLMLASTKRVKALILEEIALDSAPTPGTEQNLLFKSETLHQSALQLTRVAFGENNVQTAKHYGNLGRLYQSMRRFQEAEEMHLRAIRIKEELLGPEDYEVGLSIGHLASLYNFHMNRYRDAEELYYRSIAISLKLFGKSYSGLEYDYRGLLHVYTNLEEHDKYLEYMDLLNDWKELRDKHAESEEPPIDQKCPQPIEEVINTFFSM</sequence>
<evidence type="ECO:0000313" key="2">
    <source>
        <dbReference type="Proteomes" id="UP001239111"/>
    </source>
</evidence>
<evidence type="ECO:0000313" key="1">
    <source>
        <dbReference type="EMBL" id="KAJ8676550.1"/>
    </source>
</evidence>